<feature type="transmembrane region" description="Helical" evidence="7">
    <location>
        <begin position="467"/>
        <end position="491"/>
    </location>
</feature>
<feature type="transmembrane region" description="Helical" evidence="7">
    <location>
        <begin position="366"/>
        <end position="388"/>
    </location>
</feature>
<feature type="transmembrane region" description="Helical" evidence="7">
    <location>
        <begin position="172"/>
        <end position="192"/>
    </location>
</feature>
<feature type="transmembrane region" description="Helical" evidence="7">
    <location>
        <begin position="84"/>
        <end position="103"/>
    </location>
</feature>
<keyword evidence="5 7" id="KW-1133">Transmembrane helix</keyword>
<evidence type="ECO:0000259" key="8">
    <source>
        <dbReference type="PROSITE" id="PS50850"/>
    </source>
</evidence>
<dbReference type="Proteomes" id="UP000236327">
    <property type="component" value="Unassembled WGS sequence"/>
</dbReference>
<evidence type="ECO:0000256" key="3">
    <source>
        <dbReference type="ARBA" id="ARBA00022475"/>
    </source>
</evidence>
<evidence type="ECO:0000256" key="1">
    <source>
        <dbReference type="ARBA" id="ARBA00004651"/>
    </source>
</evidence>
<dbReference type="FunFam" id="1.20.1720.10:FF:000004">
    <property type="entry name" value="EmrB/QacA family drug resistance transporter"/>
    <property type="match status" value="1"/>
</dbReference>
<dbReference type="Gene3D" id="1.20.1720.10">
    <property type="entry name" value="Multidrug resistance protein D"/>
    <property type="match status" value="1"/>
</dbReference>
<keyword evidence="10" id="KW-1185">Reference proteome</keyword>
<proteinExistence type="predicted"/>
<accession>A0A2K2G148</accession>
<feature type="transmembrane region" description="Helical" evidence="7">
    <location>
        <begin position="310"/>
        <end position="327"/>
    </location>
</feature>
<keyword evidence="6 7" id="KW-0472">Membrane</keyword>
<evidence type="ECO:0000256" key="7">
    <source>
        <dbReference type="SAM" id="Phobius"/>
    </source>
</evidence>
<dbReference type="PANTHER" id="PTHR23501:SF197">
    <property type="entry name" value="COMD"/>
    <property type="match status" value="1"/>
</dbReference>
<feature type="transmembrane region" description="Helical" evidence="7">
    <location>
        <begin position="232"/>
        <end position="252"/>
    </location>
</feature>
<evidence type="ECO:0000313" key="9">
    <source>
        <dbReference type="EMBL" id="PNU04747.1"/>
    </source>
</evidence>
<dbReference type="InterPro" id="IPR020846">
    <property type="entry name" value="MFS_dom"/>
</dbReference>
<feature type="transmembrane region" description="Helical" evidence="7">
    <location>
        <begin position="109"/>
        <end position="130"/>
    </location>
</feature>
<evidence type="ECO:0000256" key="2">
    <source>
        <dbReference type="ARBA" id="ARBA00022448"/>
    </source>
</evidence>
<dbReference type="AlphaFoldDB" id="A0A2K2G148"/>
<evidence type="ECO:0000256" key="6">
    <source>
        <dbReference type="ARBA" id="ARBA00023136"/>
    </source>
</evidence>
<sequence length="501" mass="52167">MPSTQEEEPGTTRARFWLALSGLLLTAALAALDNFIVNPALPHIVSEFGALSQLSWVMTAFMLASTVTMPLYGKFSDIHGRRPLFTLAIVVFLGGSALCGAAQSMTQLIVFRAIQGMGAGGASVLALTTLGDLVTPRERPRYQGLFNATYTLSSIAGPVVGGAVTEWMGWRWVFYINLPVGAAALAMVWLTLPRNLAPRKGHAIDFAGVALLVCGTVAFLMFLGMLDGSAASTPLAMAGTGVLCALAFAALYRQEKRAAEPVLAVHLLENTVFRRTVVASTMIGLAFFGSSVFLPLFFQTVGGHSTASSGLMILPHLIAGTTMSLLGGQVVSRTGRYKAPIVGGMVLLAIGFFGIATVTAVGLGDPAWICCLLLMGSGGGLCMPNLTVAVQNCVPRAELGTGTSTLQFCNQLAAVAAVAGSGLLLTHHLRQYAAAALPAPLAERVLHEGVALIAALPPALHDAVVAIYAHAFIVTFVTSGVLTCLAVGVALRIPEIHLGED</sequence>
<evidence type="ECO:0000256" key="4">
    <source>
        <dbReference type="ARBA" id="ARBA00022692"/>
    </source>
</evidence>
<dbReference type="InterPro" id="IPR036259">
    <property type="entry name" value="MFS_trans_sf"/>
</dbReference>
<dbReference type="InterPro" id="IPR011701">
    <property type="entry name" value="MFS"/>
</dbReference>
<name>A0A2K2G148_9SPHN</name>
<dbReference type="PANTHER" id="PTHR23501">
    <property type="entry name" value="MAJOR FACILITATOR SUPERFAMILY"/>
    <property type="match status" value="1"/>
</dbReference>
<feature type="transmembrane region" description="Helical" evidence="7">
    <location>
        <begin position="142"/>
        <end position="160"/>
    </location>
</feature>
<dbReference type="EMBL" id="LYMM01000031">
    <property type="protein sequence ID" value="PNU04747.1"/>
    <property type="molecule type" value="Genomic_DNA"/>
</dbReference>
<feature type="transmembrane region" description="Helical" evidence="7">
    <location>
        <begin position="272"/>
        <end position="298"/>
    </location>
</feature>
<dbReference type="Gene3D" id="1.20.1250.20">
    <property type="entry name" value="MFS general substrate transporter like domains"/>
    <property type="match status" value="1"/>
</dbReference>
<comment type="subcellular location">
    <subcellularLocation>
        <location evidence="1">Cell membrane</location>
        <topology evidence="1">Multi-pass membrane protein</topology>
    </subcellularLocation>
</comment>
<dbReference type="PRINTS" id="PR01036">
    <property type="entry name" value="TCRTETB"/>
</dbReference>
<dbReference type="PROSITE" id="PS50850">
    <property type="entry name" value="MFS"/>
    <property type="match status" value="1"/>
</dbReference>
<dbReference type="GO" id="GO:0022857">
    <property type="term" value="F:transmembrane transporter activity"/>
    <property type="evidence" value="ECO:0007669"/>
    <property type="project" value="InterPro"/>
</dbReference>
<gene>
    <name evidence="9" type="ORF">A8V01_18480</name>
</gene>
<evidence type="ECO:0000256" key="5">
    <source>
        <dbReference type="ARBA" id="ARBA00022989"/>
    </source>
</evidence>
<keyword evidence="2" id="KW-0813">Transport</keyword>
<keyword evidence="3" id="KW-1003">Cell membrane</keyword>
<reference evidence="9 10" key="1">
    <citation type="submission" date="2016-05" db="EMBL/GenBank/DDBJ databases">
        <title>Complete genome sequence of Novosphingobium guangzhouense SA925(T).</title>
        <authorList>
            <person name="Sha S."/>
        </authorList>
    </citation>
    <scope>NUCLEOTIDE SEQUENCE [LARGE SCALE GENOMIC DNA]</scope>
    <source>
        <strain evidence="9 10">SA925</strain>
    </source>
</reference>
<feature type="transmembrane region" description="Helical" evidence="7">
    <location>
        <begin position="339"/>
        <end position="360"/>
    </location>
</feature>
<protein>
    <recommendedName>
        <fullName evidence="8">Major facilitator superfamily (MFS) profile domain-containing protein</fullName>
    </recommendedName>
</protein>
<evidence type="ECO:0000313" key="10">
    <source>
        <dbReference type="Proteomes" id="UP000236327"/>
    </source>
</evidence>
<organism evidence="9 10">
    <name type="scientific">Novosphingobium guangzhouense</name>
    <dbReference type="NCBI Taxonomy" id="1850347"/>
    <lineage>
        <taxon>Bacteria</taxon>
        <taxon>Pseudomonadati</taxon>
        <taxon>Pseudomonadota</taxon>
        <taxon>Alphaproteobacteria</taxon>
        <taxon>Sphingomonadales</taxon>
        <taxon>Sphingomonadaceae</taxon>
        <taxon>Novosphingobium</taxon>
    </lineage>
</organism>
<feature type="transmembrane region" description="Helical" evidence="7">
    <location>
        <begin position="204"/>
        <end position="226"/>
    </location>
</feature>
<dbReference type="SUPFAM" id="SSF103473">
    <property type="entry name" value="MFS general substrate transporter"/>
    <property type="match status" value="1"/>
</dbReference>
<feature type="domain" description="Major facilitator superfamily (MFS) profile" evidence="8">
    <location>
        <begin position="19"/>
        <end position="497"/>
    </location>
</feature>
<dbReference type="Pfam" id="PF07690">
    <property type="entry name" value="MFS_1"/>
    <property type="match status" value="1"/>
</dbReference>
<comment type="caution">
    <text evidence="9">The sequence shown here is derived from an EMBL/GenBank/DDBJ whole genome shotgun (WGS) entry which is preliminary data.</text>
</comment>
<dbReference type="GO" id="GO:0005886">
    <property type="term" value="C:plasma membrane"/>
    <property type="evidence" value="ECO:0007669"/>
    <property type="project" value="UniProtKB-SubCell"/>
</dbReference>
<feature type="transmembrane region" description="Helical" evidence="7">
    <location>
        <begin position="408"/>
        <end position="429"/>
    </location>
</feature>
<dbReference type="CDD" id="cd17502">
    <property type="entry name" value="MFS_Azr1_MDR_like"/>
    <property type="match status" value="1"/>
</dbReference>
<feature type="transmembrane region" description="Helical" evidence="7">
    <location>
        <begin position="54"/>
        <end position="72"/>
    </location>
</feature>
<keyword evidence="4 7" id="KW-0812">Transmembrane</keyword>